<dbReference type="InterPro" id="IPR031924">
    <property type="entry name" value="GH115"/>
</dbReference>
<evidence type="ECO:0000256" key="2">
    <source>
        <dbReference type="SAM" id="SignalP"/>
    </source>
</evidence>
<dbReference type="InterPro" id="IPR029018">
    <property type="entry name" value="Hex-like_dom2"/>
</dbReference>
<proteinExistence type="predicted"/>
<dbReference type="Pfam" id="PF15979">
    <property type="entry name" value="Glyco_hydro_115"/>
    <property type="match status" value="1"/>
</dbReference>
<dbReference type="RefSeq" id="WP_116563767.1">
    <property type="nucleotide sequence ID" value="NZ_QDKP01000006.1"/>
</dbReference>
<keyword evidence="2" id="KW-0732">Signal</keyword>
<protein>
    <submittedName>
        <fullName evidence="4">Glycosyl hydrolase</fullName>
    </submittedName>
</protein>
<dbReference type="AlphaFoldDB" id="A0A2T9JZB4"/>
<feature type="signal peptide" evidence="2">
    <location>
        <begin position="1"/>
        <end position="28"/>
    </location>
</feature>
<dbReference type="Gene3D" id="1.20.58.2150">
    <property type="match status" value="1"/>
</dbReference>
<evidence type="ECO:0000313" key="4">
    <source>
        <dbReference type="EMBL" id="PVM89024.1"/>
    </source>
</evidence>
<gene>
    <name evidence="4" type="ORF">DDF65_00615</name>
</gene>
<reference evidence="4 5" key="1">
    <citation type="submission" date="2018-04" db="EMBL/GenBank/DDBJ databases">
        <title>The genome sequence of Caulobacter sp. 736.</title>
        <authorList>
            <person name="Gao J."/>
            <person name="Sun J."/>
        </authorList>
    </citation>
    <scope>NUCLEOTIDE SEQUENCE [LARGE SCALE GENOMIC DNA]</scope>
    <source>
        <strain evidence="4 5">736</strain>
    </source>
</reference>
<accession>A0A2T9JZB4</accession>
<keyword evidence="1 4" id="KW-0378">Hydrolase</keyword>
<evidence type="ECO:0000256" key="1">
    <source>
        <dbReference type="ARBA" id="ARBA00022801"/>
    </source>
</evidence>
<dbReference type="PANTHER" id="PTHR37842">
    <property type="match status" value="1"/>
</dbReference>
<dbReference type="EMBL" id="QDKP01000006">
    <property type="protein sequence ID" value="PVM89024.1"/>
    <property type="molecule type" value="Genomic_DNA"/>
</dbReference>
<keyword evidence="5" id="KW-1185">Reference proteome</keyword>
<organism evidence="4 5">
    <name type="scientific">Caulobacter radicis</name>
    <dbReference type="NCBI Taxonomy" id="2172650"/>
    <lineage>
        <taxon>Bacteria</taxon>
        <taxon>Pseudomonadati</taxon>
        <taxon>Pseudomonadota</taxon>
        <taxon>Alphaproteobacteria</taxon>
        <taxon>Caulobacterales</taxon>
        <taxon>Caulobacteraceae</taxon>
        <taxon>Caulobacter</taxon>
    </lineage>
</organism>
<evidence type="ECO:0000313" key="5">
    <source>
        <dbReference type="Proteomes" id="UP000244913"/>
    </source>
</evidence>
<comment type="caution">
    <text evidence="4">The sequence shown here is derived from an EMBL/GenBank/DDBJ whole genome shotgun (WGS) entry which is preliminary data.</text>
</comment>
<dbReference type="Gene3D" id="3.30.379.10">
    <property type="entry name" value="Chitobiase/beta-hexosaminidase domain 2-like"/>
    <property type="match status" value="1"/>
</dbReference>
<dbReference type="InterPro" id="IPR042301">
    <property type="entry name" value="GH115_sf"/>
</dbReference>
<dbReference type="Gene3D" id="2.60.120.1620">
    <property type="match status" value="1"/>
</dbReference>
<dbReference type="Gene3D" id="3.20.20.520">
    <property type="entry name" value="Glycosyl hydrolase family 115"/>
    <property type="match status" value="1"/>
</dbReference>
<sequence length="954" mass="103221">MSKGATGFRTAVSALALAAVVAAAAALAAPTAARSAEAGAVSERPVAGGFALIQGGKPARVEADVTDWPGALRAVQGLRGDLSKLSGGALPARDAPVVIVGTLGRSAQIDALVAAGKLDVSALKGRWEGFVQQVVEHPRPGVARALVIAGADKRGTIFGAYDLSERAGVSPWTWWADVPVPVRRDLTVVPGARLQAPKVKYRGIFLNDENPALYGWANATFGGFNHAFYERVYELVLRLKGDYLWPAMWGKALYDDDPLNAVLADEMGVVIGTSHHEPMMRAHVEWERYGQGPWDYSKNPQALRRFWREGVERMGANESLVTVGMRGDGDEPMTQGTATRLLETIVADQRAIIGEVTGKDPSVTPQVWALYKEVQDYYDAGMRVPGDVTLLFADDNWGNIRRLPKPGETRPGGYGVYYHFDYVGGPRNYKWLNTNQIERTWEQMKRADDHGADRLWIVNVGDLKPMELPTEFFLDLAWDPDAMPVGKLSTYSRDWAAAQFGPEHAAEIAGLLDGYTKLNARRKPELIDAATFSLVNDREAERVEAEWAALEARAEAVRALLPKTQDDAFFQLVWFPIMASANHTRLYIAVGRNRLYDQQGRAASQGQADLAERLFARDAELTGEYHAIGGGKWVHMMDQTHIGYTSWQQPERNTLPALARNVLYRGALMGVAVEGREARVDAEQGADLPPLTRWGPASRWIDVFNRGPSQMAFEAASGAPWLKLSRGPAADWGDTRLEVSVDWARAPRGVHRAPITLKGPGGQQVVVTAVVDNVARKPARGAFVEAGGPLAIEAEHHAGATTADGVSWTTIPNLGRTLSGVAGYPTTAAPSTPGKGPMLEYLVDFEKAGPVDLTVLVSPGLDVAGGTGPRFAVSIDDAPPVVVNTIPDPSEKAWDKAVADNVRSLTTPLAVPSAGAHRVRLWRVDPGVVFQRVVISRGVVAGSYLGPVEGMRAK</sequence>
<dbReference type="InterPro" id="IPR041437">
    <property type="entry name" value="GH115_C"/>
</dbReference>
<feature type="chain" id="PRO_5015432428" evidence="2">
    <location>
        <begin position="29"/>
        <end position="954"/>
    </location>
</feature>
<feature type="domain" description="Gylcosyl hydrolase 115 C-terminal" evidence="3">
    <location>
        <begin position="783"/>
        <end position="949"/>
    </location>
</feature>
<dbReference type="GO" id="GO:0005975">
    <property type="term" value="P:carbohydrate metabolic process"/>
    <property type="evidence" value="ECO:0007669"/>
    <property type="project" value="UniProtKB-ARBA"/>
</dbReference>
<evidence type="ECO:0000259" key="3">
    <source>
        <dbReference type="Pfam" id="PF17829"/>
    </source>
</evidence>
<dbReference type="Proteomes" id="UP000244913">
    <property type="component" value="Unassembled WGS sequence"/>
</dbReference>
<dbReference type="GO" id="GO:0016787">
    <property type="term" value="F:hydrolase activity"/>
    <property type="evidence" value="ECO:0007669"/>
    <property type="project" value="UniProtKB-KW"/>
</dbReference>
<dbReference type="PANTHER" id="PTHR37842:SF2">
    <property type="entry name" value="GYLCOSYL HYDROLASE 115 C-TERMINAL DOMAIN-CONTAINING PROTEIN"/>
    <property type="match status" value="1"/>
</dbReference>
<dbReference type="Pfam" id="PF17829">
    <property type="entry name" value="GH115_C"/>
    <property type="match status" value="1"/>
</dbReference>
<name>A0A2T9JZB4_9CAUL</name>